<keyword evidence="6 9" id="KW-1133">Transmembrane helix</keyword>
<evidence type="ECO:0000256" key="3">
    <source>
        <dbReference type="ARBA" id="ARBA00022475"/>
    </source>
</evidence>
<evidence type="ECO:0000256" key="5">
    <source>
        <dbReference type="ARBA" id="ARBA00022692"/>
    </source>
</evidence>
<feature type="transmembrane region" description="Helical" evidence="9">
    <location>
        <begin position="315"/>
        <end position="332"/>
    </location>
</feature>
<feature type="transmembrane region" description="Helical" evidence="9">
    <location>
        <begin position="32"/>
        <end position="50"/>
    </location>
</feature>
<feature type="transmembrane region" description="Helical" evidence="9">
    <location>
        <begin position="110"/>
        <end position="129"/>
    </location>
</feature>
<dbReference type="GO" id="GO:0005886">
    <property type="term" value="C:plasma membrane"/>
    <property type="evidence" value="ECO:0007669"/>
    <property type="project" value="UniProtKB-SubCell"/>
</dbReference>
<name>A0A2T4IDK1_9RHOO</name>
<keyword evidence="2" id="KW-0813">Transport</keyword>
<evidence type="ECO:0000256" key="9">
    <source>
        <dbReference type="SAM" id="Phobius"/>
    </source>
</evidence>
<organism evidence="10 11">
    <name type="scientific">Pseudothauera lacus</name>
    <dbReference type="NCBI Taxonomy" id="2136175"/>
    <lineage>
        <taxon>Bacteria</taxon>
        <taxon>Pseudomonadati</taxon>
        <taxon>Pseudomonadota</taxon>
        <taxon>Betaproteobacteria</taxon>
        <taxon>Rhodocyclales</taxon>
        <taxon>Zoogloeaceae</taxon>
        <taxon>Pseudothauera</taxon>
    </lineage>
</organism>
<feature type="transmembrane region" description="Helical" evidence="9">
    <location>
        <begin position="71"/>
        <end position="90"/>
    </location>
</feature>
<keyword evidence="11" id="KW-1185">Reference proteome</keyword>
<proteinExistence type="inferred from homology"/>
<comment type="caution">
    <text evidence="10">The sequence shown here is derived from an EMBL/GenBank/DDBJ whole genome shotgun (WGS) entry which is preliminary data.</text>
</comment>
<evidence type="ECO:0000256" key="1">
    <source>
        <dbReference type="ARBA" id="ARBA00004429"/>
    </source>
</evidence>
<dbReference type="AlphaFoldDB" id="A0A2T4IDK1"/>
<evidence type="ECO:0000256" key="2">
    <source>
        <dbReference type="ARBA" id="ARBA00022448"/>
    </source>
</evidence>
<dbReference type="Pfam" id="PF04143">
    <property type="entry name" value="Sulf_transp"/>
    <property type="match status" value="1"/>
</dbReference>
<evidence type="ECO:0000256" key="6">
    <source>
        <dbReference type="ARBA" id="ARBA00022989"/>
    </source>
</evidence>
<reference evidence="10 11" key="2">
    <citation type="submission" date="2018-04" db="EMBL/GenBank/DDBJ databases">
        <title>Thauera lacus sp. nov., isolated from an saline lake in Inner Mongolia, China.</title>
        <authorList>
            <person name="Liang Q.-Y."/>
        </authorList>
    </citation>
    <scope>NUCLEOTIDE SEQUENCE [LARGE SCALE GENOMIC DNA]</scope>
    <source>
        <strain evidence="10 11">D20</strain>
    </source>
</reference>
<comment type="subcellular location">
    <subcellularLocation>
        <location evidence="1">Cell inner membrane</location>
        <topology evidence="1">Multi-pass membrane protein</topology>
    </subcellularLocation>
</comment>
<feature type="transmembrane region" description="Helical" evidence="9">
    <location>
        <begin position="183"/>
        <end position="210"/>
    </location>
</feature>
<dbReference type="PANTHER" id="PTHR30574">
    <property type="entry name" value="INNER MEMBRANE PROTEIN YEDE"/>
    <property type="match status" value="1"/>
</dbReference>
<feature type="transmembrane region" description="Helical" evidence="9">
    <location>
        <begin position="272"/>
        <end position="294"/>
    </location>
</feature>
<keyword evidence="7 9" id="KW-0472">Membrane</keyword>
<dbReference type="OrthoDB" id="8525024at2"/>
<evidence type="ECO:0000256" key="8">
    <source>
        <dbReference type="ARBA" id="ARBA00035655"/>
    </source>
</evidence>
<dbReference type="InterPro" id="IPR007272">
    <property type="entry name" value="Sulf_transp_TsuA/YedE"/>
</dbReference>
<keyword evidence="4" id="KW-0997">Cell inner membrane</keyword>
<dbReference type="PANTHER" id="PTHR30574:SF1">
    <property type="entry name" value="SULPHUR TRANSPORT DOMAIN-CONTAINING PROTEIN"/>
    <property type="match status" value="1"/>
</dbReference>
<keyword evidence="5 9" id="KW-0812">Transmembrane</keyword>
<feature type="transmembrane region" description="Helical" evidence="9">
    <location>
        <begin position="217"/>
        <end position="236"/>
    </location>
</feature>
<evidence type="ECO:0000313" key="11">
    <source>
        <dbReference type="Proteomes" id="UP000241193"/>
    </source>
</evidence>
<evidence type="ECO:0000256" key="7">
    <source>
        <dbReference type="ARBA" id="ARBA00023136"/>
    </source>
</evidence>
<dbReference type="EMBL" id="PZKC01000010">
    <property type="protein sequence ID" value="PTD95806.1"/>
    <property type="molecule type" value="Genomic_DNA"/>
</dbReference>
<sequence>MLILSAGTDRLVRETDAVDPIELIEALGEDRVLALGGLAIGALFGFLAQRSRFCLRAAVVEVARGSFGAKLAVWLFAFSAALITTQLLVLEGAFSTVAVRQLASQGSLSGALIGGLLFGCGMVLARGCSSRLLVLAANGNLRALLSGLVFAVTAQASLHGALSPLREWLAALWTIPGGSSRDLLALGTFGNSGGVLFGLLWFGAGAWFAARHRVGPWGWAGGIGCGVMVALAWWFTGRMAALTFEPTAVQSLSFTGPSADMLMRVLSPPGQALNFDLGMVPGVFLGSFLAALLFRELKLEGFQGGPAMRRYIAGAVLMGFGGMLAGGCAVGAGVSGAAVFALTAWLTLCSMWAGAALTDRLVDRSSQAAAGSAP</sequence>
<dbReference type="Proteomes" id="UP000241193">
    <property type="component" value="Unassembled WGS sequence"/>
</dbReference>
<comment type="similarity">
    <text evidence="8">Belongs to the TsuA/YedE (TC 9.B.102) family.</text>
</comment>
<feature type="transmembrane region" description="Helical" evidence="9">
    <location>
        <begin position="338"/>
        <end position="357"/>
    </location>
</feature>
<gene>
    <name evidence="10" type="ORF">C8261_12450</name>
</gene>
<accession>A0A2T4IDK1</accession>
<feature type="transmembrane region" description="Helical" evidence="9">
    <location>
        <begin position="141"/>
        <end position="163"/>
    </location>
</feature>
<protein>
    <submittedName>
        <fullName evidence="10">Lipocalin</fullName>
    </submittedName>
</protein>
<keyword evidence="3" id="KW-1003">Cell membrane</keyword>
<evidence type="ECO:0000256" key="4">
    <source>
        <dbReference type="ARBA" id="ARBA00022519"/>
    </source>
</evidence>
<evidence type="ECO:0000313" key="10">
    <source>
        <dbReference type="EMBL" id="PTD95806.1"/>
    </source>
</evidence>
<reference evidence="10 11" key="1">
    <citation type="submission" date="2018-03" db="EMBL/GenBank/DDBJ databases">
        <authorList>
            <person name="Keele B.F."/>
        </authorList>
    </citation>
    <scope>NUCLEOTIDE SEQUENCE [LARGE SCALE GENOMIC DNA]</scope>
    <source>
        <strain evidence="10 11">D20</strain>
    </source>
</reference>